<dbReference type="AlphaFoldDB" id="A0A4E0R4B1"/>
<dbReference type="Pfam" id="PF01852">
    <property type="entry name" value="START"/>
    <property type="match status" value="1"/>
</dbReference>
<sequence>MVFDVLLCFILWIVYVQESISTGDIVEALRSEVIHYTFRTSLFDTVGMTGLTCCVLLTKCFLFNLPPVYIWMKWTKLEAYWEVDFPLVGTCLATLQAWDISLLKSIIVRYCAYAEVFPFPKSGSVFADDIVRLNVPTKTTREAAVDIAALLSRASLLCSELWYLYGLEVWGPDPPAFCDISVRSSNIRDYGTKVFRMEALLDAPAHKVYHDLVYNVRESPSWNKTIDCIECIQSLPSENIDIIYNVIREALGGAISRRDMVLLRTWGERDELFYVGSTSVDHPKFPPTENCVRAQQLINAWVIEPRSDDNSRSKIVWIMCNDLKLFIPQRFVESALNTELPKVLRSLQERARYLRSTADPLHPLERQFTAGTVGTSTLVVNSSNMHRTSTIPGLSGQSIGQSRQLPFI</sequence>
<dbReference type="SMART" id="SM00234">
    <property type="entry name" value="START"/>
    <property type="match status" value="1"/>
</dbReference>
<dbReference type="InterPro" id="IPR000799">
    <property type="entry name" value="StAR-like"/>
</dbReference>
<dbReference type="PROSITE" id="PS50848">
    <property type="entry name" value="START"/>
    <property type="match status" value="1"/>
</dbReference>
<comment type="caution">
    <text evidence="7">The sequence shown here is derived from an EMBL/GenBank/DDBJ whole genome shotgun (WGS) entry which is preliminary data.</text>
</comment>
<comment type="subcellular location">
    <subcellularLocation>
        <location evidence="1">Membrane</location>
        <topology evidence="1">Multi-pass membrane protein</topology>
    </subcellularLocation>
</comment>
<dbReference type="SUPFAM" id="SSF55961">
    <property type="entry name" value="Bet v1-like"/>
    <property type="match status" value="1"/>
</dbReference>
<dbReference type="InterPro" id="IPR023393">
    <property type="entry name" value="START-like_dom_sf"/>
</dbReference>
<evidence type="ECO:0000256" key="5">
    <source>
        <dbReference type="SAM" id="SignalP"/>
    </source>
</evidence>
<feature type="signal peptide" evidence="5">
    <location>
        <begin position="1"/>
        <end position="18"/>
    </location>
</feature>
<dbReference type="InterPro" id="IPR019498">
    <property type="entry name" value="MENTAL"/>
</dbReference>
<dbReference type="GO" id="GO:0140284">
    <property type="term" value="C:endoplasmic reticulum-endosome membrane contact site"/>
    <property type="evidence" value="ECO:0007669"/>
    <property type="project" value="TreeGrafter"/>
</dbReference>
<accession>A0A4E0R4B1</accession>
<dbReference type="Gene3D" id="3.30.530.20">
    <property type="match status" value="1"/>
</dbReference>
<name>A0A4E0R4B1_FASHE</name>
<reference evidence="7" key="1">
    <citation type="submission" date="2019-03" db="EMBL/GenBank/DDBJ databases">
        <title>Improved annotation for the trematode Fasciola hepatica.</title>
        <authorList>
            <person name="Choi Y.-J."/>
            <person name="Martin J."/>
            <person name="Mitreva M."/>
        </authorList>
    </citation>
    <scope>NUCLEOTIDE SEQUENCE [LARGE SCALE GENOMIC DNA]</scope>
</reference>
<feature type="chain" id="PRO_5020032766" description="START domain-containing protein" evidence="5">
    <location>
        <begin position="19"/>
        <end position="408"/>
    </location>
</feature>
<dbReference type="GO" id="GO:0099044">
    <property type="term" value="P:vesicle tethering to endoplasmic reticulum"/>
    <property type="evidence" value="ECO:0007669"/>
    <property type="project" value="TreeGrafter"/>
</dbReference>
<evidence type="ECO:0000313" key="7">
    <source>
        <dbReference type="EMBL" id="THD21296.1"/>
    </source>
</evidence>
<evidence type="ECO:0000313" key="8">
    <source>
        <dbReference type="Proteomes" id="UP000230066"/>
    </source>
</evidence>
<organism evidence="7 8">
    <name type="scientific">Fasciola hepatica</name>
    <name type="common">Liver fluke</name>
    <dbReference type="NCBI Taxonomy" id="6192"/>
    <lineage>
        <taxon>Eukaryota</taxon>
        <taxon>Metazoa</taxon>
        <taxon>Spiralia</taxon>
        <taxon>Lophotrochozoa</taxon>
        <taxon>Platyhelminthes</taxon>
        <taxon>Trematoda</taxon>
        <taxon>Digenea</taxon>
        <taxon>Plagiorchiida</taxon>
        <taxon>Echinostomata</taxon>
        <taxon>Echinostomatoidea</taxon>
        <taxon>Fasciolidae</taxon>
        <taxon>Fasciola</taxon>
    </lineage>
</organism>
<evidence type="ECO:0000256" key="3">
    <source>
        <dbReference type="ARBA" id="ARBA00023136"/>
    </source>
</evidence>
<evidence type="ECO:0000259" key="6">
    <source>
        <dbReference type="PROSITE" id="PS50848"/>
    </source>
</evidence>
<dbReference type="GO" id="GO:0031902">
    <property type="term" value="C:late endosome membrane"/>
    <property type="evidence" value="ECO:0007669"/>
    <property type="project" value="TreeGrafter"/>
</dbReference>
<dbReference type="Pfam" id="PF10457">
    <property type="entry name" value="MENTAL"/>
    <property type="match status" value="1"/>
</dbReference>
<keyword evidence="8" id="KW-1185">Reference proteome</keyword>
<dbReference type="EMBL" id="JXXN02003672">
    <property type="protein sequence ID" value="THD21296.1"/>
    <property type="molecule type" value="Genomic_DNA"/>
</dbReference>
<keyword evidence="2" id="KW-0812">Transmembrane</keyword>
<evidence type="ECO:0000256" key="1">
    <source>
        <dbReference type="ARBA" id="ARBA00004141"/>
    </source>
</evidence>
<gene>
    <name evidence="7" type="ORF">D915_007798</name>
</gene>
<dbReference type="PANTHER" id="PTHR46121:SF1">
    <property type="entry name" value="STARD3 N-TERMINAL-LIKE PROTEIN"/>
    <property type="match status" value="1"/>
</dbReference>
<dbReference type="InterPro" id="IPR051869">
    <property type="entry name" value="STARD3"/>
</dbReference>
<dbReference type="GO" id="GO:0008289">
    <property type="term" value="F:lipid binding"/>
    <property type="evidence" value="ECO:0007669"/>
    <property type="project" value="InterPro"/>
</dbReference>
<dbReference type="PRINTS" id="PR00978">
    <property type="entry name" value="STARPROTEIN"/>
</dbReference>
<dbReference type="InterPro" id="IPR002913">
    <property type="entry name" value="START_lipid-bd_dom"/>
</dbReference>
<dbReference type="PANTHER" id="PTHR46121">
    <property type="entry name" value="STEROIDOGENIC ACUTE REGULATORY PROTEIN-LIKE"/>
    <property type="match status" value="1"/>
</dbReference>
<dbReference type="GO" id="GO:0005765">
    <property type="term" value="C:lysosomal membrane"/>
    <property type="evidence" value="ECO:0007669"/>
    <property type="project" value="TreeGrafter"/>
</dbReference>
<feature type="domain" description="START" evidence="6">
    <location>
        <begin position="159"/>
        <end position="356"/>
    </location>
</feature>
<evidence type="ECO:0000256" key="4">
    <source>
        <dbReference type="SAM" id="MobiDB-lite"/>
    </source>
</evidence>
<keyword evidence="3" id="KW-0472">Membrane</keyword>
<feature type="region of interest" description="Disordered" evidence="4">
    <location>
        <begin position="389"/>
        <end position="408"/>
    </location>
</feature>
<dbReference type="Proteomes" id="UP000230066">
    <property type="component" value="Unassembled WGS sequence"/>
</dbReference>
<evidence type="ECO:0000256" key="2">
    <source>
        <dbReference type="ARBA" id="ARBA00022692"/>
    </source>
</evidence>
<proteinExistence type="predicted"/>
<protein>
    <recommendedName>
        <fullName evidence="6">START domain-containing protein</fullName>
    </recommendedName>
</protein>
<dbReference type="GO" id="GO:0005789">
    <property type="term" value="C:endoplasmic reticulum membrane"/>
    <property type="evidence" value="ECO:0007669"/>
    <property type="project" value="TreeGrafter"/>
</dbReference>
<keyword evidence="5" id="KW-0732">Signal</keyword>